<dbReference type="GO" id="GO:0051536">
    <property type="term" value="F:iron-sulfur cluster binding"/>
    <property type="evidence" value="ECO:0007669"/>
    <property type="project" value="UniProtKB-KW"/>
</dbReference>
<comment type="cofactor">
    <cofactor evidence="1">
        <name>[4Fe-4S] cluster</name>
        <dbReference type="ChEBI" id="CHEBI:49883"/>
    </cofactor>
</comment>
<dbReference type="AlphaFoldDB" id="A0A497F5A0"/>
<dbReference type="Gene3D" id="3.40.50.280">
    <property type="entry name" value="Cobalamin-binding domain"/>
    <property type="match status" value="1"/>
</dbReference>
<name>A0A497F5A0_9CREN</name>
<evidence type="ECO:0000259" key="6">
    <source>
        <dbReference type="PROSITE" id="PS51918"/>
    </source>
</evidence>
<keyword evidence="3" id="KW-0479">Metal-binding</keyword>
<comment type="caution">
    <text evidence="7">The sequence shown here is derived from an EMBL/GenBank/DDBJ whole genome shotgun (WGS) entry which is preliminary data.</text>
</comment>
<feature type="domain" description="Radical SAM core" evidence="6">
    <location>
        <begin position="203"/>
        <end position="468"/>
    </location>
</feature>
<dbReference type="PANTHER" id="PTHR43409">
    <property type="entry name" value="ANAEROBIC MAGNESIUM-PROTOPORPHYRIN IX MONOMETHYL ESTER CYCLASE-RELATED"/>
    <property type="match status" value="1"/>
</dbReference>
<proteinExistence type="predicted"/>
<dbReference type="PANTHER" id="PTHR43409:SF17">
    <property type="entry name" value="METHYLTHIOTRANSFERASE MJ0865-RELATED"/>
    <property type="match status" value="1"/>
</dbReference>
<keyword evidence="4" id="KW-0408">Iron</keyword>
<keyword evidence="5" id="KW-0411">Iron-sulfur</keyword>
<organism evidence="7 8">
    <name type="scientific">Thermoproteota archaeon</name>
    <dbReference type="NCBI Taxonomy" id="2056631"/>
    <lineage>
        <taxon>Archaea</taxon>
        <taxon>Thermoproteota</taxon>
    </lineage>
</organism>
<evidence type="ECO:0000256" key="2">
    <source>
        <dbReference type="ARBA" id="ARBA00022691"/>
    </source>
</evidence>
<dbReference type="InterPro" id="IPR058240">
    <property type="entry name" value="rSAM_sf"/>
</dbReference>
<evidence type="ECO:0000256" key="5">
    <source>
        <dbReference type="ARBA" id="ARBA00023014"/>
    </source>
</evidence>
<dbReference type="SMART" id="SM00729">
    <property type="entry name" value="Elp3"/>
    <property type="match status" value="1"/>
</dbReference>
<dbReference type="InterPro" id="IPR006638">
    <property type="entry name" value="Elp3/MiaA/NifB-like_rSAM"/>
</dbReference>
<dbReference type="GO" id="GO:0003824">
    <property type="term" value="F:catalytic activity"/>
    <property type="evidence" value="ECO:0007669"/>
    <property type="project" value="InterPro"/>
</dbReference>
<dbReference type="InterPro" id="IPR051198">
    <property type="entry name" value="BchE-like"/>
</dbReference>
<dbReference type="GO" id="GO:0046872">
    <property type="term" value="F:metal ion binding"/>
    <property type="evidence" value="ECO:0007669"/>
    <property type="project" value="UniProtKB-KW"/>
</dbReference>
<dbReference type="SFLD" id="SFLDS00029">
    <property type="entry name" value="Radical_SAM"/>
    <property type="match status" value="1"/>
</dbReference>
<dbReference type="Pfam" id="PF04055">
    <property type="entry name" value="Radical_SAM"/>
    <property type="match status" value="1"/>
</dbReference>
<dbReference type="Proteomes" id="UP000269499">
    <property type="component" value="Unassembled WGS sequence"/>
</dbReference>
<evidence type="ECO:0000313" key="8">
    <source>
        <dbReference type="Proteomes" id="UP000269499"/>
    </source>
</evidence>
<dbReference type="Gene3D" id="3.80.30.20">
    <property type="entry name" value="tm_1862 like domain"/>
    <property type="match status" value="1"/>
</dbReference>
<evidence type="ECO:0000256" key="4">
    <source>
        <dbReference type="ARBA" id="ARBA00023004"/>
    </source>
</evidence>
<accession>A0A497F5A0</accession>
<dbReference type="EMBL" id="QMRA01000027">
    <property type="protein sequence ID" value="RLE54392.1"/>
    <property type="molecule type" value="Genomic_DNA"/>
</dbReference>
<dbReference type="InterPro" id="IPR023404">
    <property type="entry name" value="rSAM_horseshoe"/>
</dbReference>
<dbReference type="SUPFAM" id="SSF102114">
    <property type="entry name" value="Radical SAM enzymes"/>
    <property type="match status" value="1"/>
</dbReference>
<dbReference type="SFLD" id="SFLDG01082">
    <property type="entry name" value="B12-binding_domain_containing"/>
    <property type="match status" value="1"/>
</dbReference>
<evidence type="ECO:0000256" key="3">
    <source>
        <dbReference type="ARBA" id="ARBA00022723"/>
    </source>
</evidence>
<gene>
    <name evidence="7" type="ORF">DRJ26_02000</name>
</gene>
<dbReference type="InterPro" id="IPR007197">
    <property type="entry name" value="rSAM"/>
</dbReference>
<protein>
    <submittedName>
        <fullName evidence="7">B12-binding domain-containing radical SAM protein</fullName>
    </submittedName>
</protein>
<reference evidence="7 8" key="1">
    <citation type="submission" date="2018-06" db="EMBL/GenBank/DDBJ databases">
        <title>Extensive metabolic versatility and redundancy in microbially diverse, dynamic hydrothermal sediments.</title>
        <authorList>
            <person name="Dombrowski N."/>
            <person name="Teske A."/>
            <person name="Baker B.J."/>
        </authorList>
    </citation>
    <scope>NUCLEOTIDE SEQUENCE [LARGE SCALE GENOMIC DNA]</scope>
    <source>
        <strain evidence="7">B20_G2</strain>
    </source>
</reference>
<dbReference type="PROSITE" id="PS51918">
    <property type="entry name" value="RADICAL_SAM"/>
    <property type="match status" value="1"/>
</dbReference>
<sequence length="534" mass="58639">MSIIIVDALGAGRGRRLATVDVIGSGPRAVAGVLEKHDLDVNVYPVHVVLSKPELLAKASALFVSAMTVDVPAARKVKALWDRYSGGVAIIGGPIAADPYDALIRAGFQVAVIGEGEETLEELIPLILSGDLTPSSLSSIRGIAYLENSNIRLNPLRPIMSRVKISSYQPSVRVVKGYPNYFACRVYVEVVRGCSNYYRTTMPLPDGRKCIECHKCKTGPLEERYYCPQNIPPGCGYCSVPSLFGPSRSRSIESIVREVKGLIRIGVKRIILSGSDFLDYGRDILVEPNPLTDPREPPANISEIENLLSQISSIIEECGEKVFIGIENVKPCLVTEEVARVLGKFLRGSPVHIGCETGSAEHAHALGRPSSPGEALKAARLLKRYGLRPYLYFIHGLPGQTVETAKATVEVIERSAVIGVEKVTVYRFQPLPMSAFGDFPRAPPAYRDPASLMIWIAANRVNSQLKFKLVNKIVDAIVVKSQFKGRRFIAYPFRHGPVMLIRNERVAEKFIGKVVRVRITRVVSDRVVECVIVD</sequence>
<evidence type="ECO:0000313" key="7">
    <source>
        <dbReference type="EMBL" id="RLE54392.1"/>
    </source>
</evidence>
<keyword evidence="2" id="KW-0949">S-adenosyl-L-methionine</keyword>
<dbReference type="CDD" id="cd01335">
    <property type="entry name" value="Radical_SAM"/>
    <property type="match status" value="1"/>
</dbReference>
<evidence type="ECO:0000256" key="1">
    <source>
        <dbReference type="ARBA" id="ARBA00001966"/>
    </source>
</evidence>